<accession>A0ABU1FDE1</accession>
<feature type="transmembrane region" description="Helical" evidence="2">
    <location>
        <begin position="826"/>
        <end position="844"/>
    </location>
</feature>
<proteinExistence type="predicted"/>
<keyword evidence="2" id="KW-0472">Membrane</keyword>
<keyword evidence="5" id="KW-1185">Reference proteome</keyword>
<feature type="transmembrane region" description="Helical" evidence="2">
    <location>
        <begin position="792"/>
        <end position="814"/>
    </location>
</feature>
<evidence type="ECO:0000256" key="2">
    <source>
        <dbReference type="SAM" id="Phobius"/>
    </source>
</evidence>
<organism evidence="4 5">
    <name type="scientific">Ruixingdingia sedimenti</name>
    <dbReference type="NCBI Taxonomy" id="3073604"/>
    <lineage>
        <taxon>Bacteria</taxon>
        <taxon>Pseudomonadati</taxon>
        <taxon>Pseudomonadota</taxon>
        <taxon>Alphaproteobacteria</taxon>
        <taxon>Rhodobacterales</taxon>
        <taxon>Paracoccaceae</taxon>
        <taxon>Ruixingdingia</taxon>
    </lineage>
</organism>
<dbReference type="EMBL" id="JAVKPH010000037">
    <property type="protein sequence ID" value="MDR5654881.1"/>
    <property type="molecule type" value="Genomic_DNA"/>
</dbReference>
<sequence>MAKPDDKLVFVVDGNVKSAEQAMRGLDQAIKKVGGSADITQTALSDLQQAANEAAVKAEAAAHRQVEAQARATAAVEEHKAAQAKVADAVEAAAQDRIAAEKKVQAVVDAAMQDQLAEVQALARAQERLNEVRNGTKGDRSKGAVEARRVANEEVKAARAALAAKQEAAAAGIAAARKEAKERAAAGAASVKAAKDEASLKLAASKEAGRAARATAREALVATAEVERRIAAAQKLVDKLERQASPEGQRDQAFKSFRVQRDAAIRERIAEMERLRDAALADASLEANERAQIEAASNAAIARERAKLNAAEIRAMDRLGLRRKQQIEEEIAQVRKAGQDAASVHAKGSAERVRIERATAAQIKRLNDELASATASAFTQRMQAAAQGLQGLGESLTNAGQALAPASLAAGAALGFSVRDAANFEQQVQNVKALYRSASEEQLAALEAMVRERGVNNKSFDAQEIGKAAEILASQDVTLEDVMGGALDAVISAAAGTGADIESAAKLVTQAGNVFGVAAKDLQGVADTASGLLDISKFGVQDLALAMAQGGSVAKTAGLEFEEFAAIIGIMSKSFESGSDAGTSLKTFIQSLTNDTKAAVAARKLLGFDPFDQNGELRDPRELIAALERAKGKLTTEEFIGALTDQFGSDAARAAASLANGGVAGYDAAIAGVQKGDAEASRAIREQGLNAELNALGNAVKELNIAVGESGILAAMTDVVKGVTELVKWVAELNPAILRWATYILMVGAALAPVLIVVGKTVWALGQLGITLTSISAWFSSAGAAFTAFRLWLMGLLPSSAAAMSALTSVIGAIKAVGLAVLAIPGLPYILLGLGAAALIYAFWDQITGVLTSLFDWITEKWNAFWNSIGEKKIFGKKVGDVWDQSVIGSIVNTVTGYEDNAPAFSDGGRVRGPGTSRSDSIWARLSDGENVTNARASRFWGQGFMDAVNNMDPSAVLAPVAVPVRDQAPLAELHPVTLKIGPENFGGFFGTPHAVEQIQRHLTRQSNTRYASPSRSDQ</sequence>
<reference evidence="4 5" key="1">
    <citation type="submission" date="2023-09" db="EMBL/GenBank/DDBJ databases">
        <title>Xinfangfangia sedmenti sp. nov., isolated the sedment.</title>
        <authorList>
            <person name="Xu L."/>
        </authorList>
    </citation>
    <scope>NUCLEOTIDE SEQUENCE [LARGE SCALE GENOMIC DNA]</scope>
    <source>
        <strain evidence="4 5">LG-4</strain>
    </source>
</reference>
<keyword evidence="2" id="KW-1133">Transmembrane helix</keyword>
<keyword evidence="2" id="KW-0812">Transmembrane</keyword>
<dbReference type="InterPro" id="IPR010090">
    <property type="entry name" value="Phage_tape_meas"/>
</dbReference>
<protein>
    <submittedName>
        <fullName evidence="4">Phage tail tape measure protein</fullName>
    </submittedName>
</protein>
<dbReference type="PANTHER" id="PTHR37813:SF1">
    <property type="entry name" value="FELS-2 PROPHAGE PROTEIN"/>
    <property type="match status" value="1"/>
</dbReference>
<evidence type="ECO:0000313" key="4">
    <source>
        <dbReference type="EMBL" id="MDR5654881.1"/>
    </source>
</evidence>
<gene>
    <name evidence="4" type="ORF">RGD00_19905</name>
</gene>
<dbReference type="Pfam" id="PF10145">
    <property type="entry name" value="PhageMin_Tail"/>
    <property type="match status" value="1"/>
</dbReference>
<evidence type="ECO:0000259" key="3">
    <source>
        <dbReference type="Pfam" id="PF10145"/>
    </source>
</evidence>
<feature type="transmembrane region" description="Helical" evidence="2">
    <location>
        <begin position="740"/>
        <end position="758"/>
    </location>
</feature>
<feature type="domain" description="Phage tail tape measure protein" evidence="3">
    <location>
        <begin position="459"/>
        <end position="648"/>
    </location>
</feature>
<evidence type="ECO:0000256" key="1">
    <source>
        <dbReference type="ARBA" id="ARBA00022612"/>
    </source>
</evidence>
<keyword evidence="1" id="KW-1188">Viral release from host cell</keyword>
<dbReference type="NCBIfam" id="TIGR01760">
    <property type="entry name" value="tape_meas_TP901"/>
    <property type="match status" value="1"/>
</dbReference>
<dbReference type="RefSeq" id="WP_310459024.1">
    <property type="nucleotide sequence ID" value="NZ_JAVKPH010000037.1"/>
</dbReference>
<name>A0ABU1FDE1_9RHOB</name>
<evidence type="ECO:0000313" key="5">
    <source>
        <dbReference type="Proteomes" id="UP001247754"/>
    </source>
</evidence>
<comment type="caution">
    <text evidence="4">The sequence shown here is derived from an EMBL/GenBank/DDBJ whole genome shotgun (WGS) entry which is preliminary data.</text>
</comment>
<dbReference type="Proteomes" id="UP001247754">
    <property type="component" value="Unassembled WGS sequence"/>
</dbReference>
<feature type="transmembrane region" description="Helical" evidence="2">
    <location>
        <begin position="765"/>
        <end position="786"/>
    </location>
</feature>
<dbReference type="PANTHER" id="PTHR37813">
    <property type="entry name" value="FELS-2 PROPHAGE PROTEIN"/>
    <property type="match status" value="1"/>
</dbReference>